<keyword evidence="2" id="KW-1185">Reference proteome</keyword>
<protein>
    <submittedName>
        <fullName evidence="1">Uncharacterized protein</fullName>
    </submittedName>
</protein>
<comment type="caution">
    <text evidence="1">The sequence shown here is derived from an EMBL/GenBank/DDBJ whole genome shotgun (WGS) entry which is preliminary data.</text>
</comment>
<sequence length="172" mass="18182">MALLGNPVSVVEMLDEDVMVTISLDEVATELVAEPLINSAIGCPDEDDEMTSMELVGATEEAELETELLERALLVETRALEEATEELAELVVISGSCARGALDDGVTEALIDITAEALLETALLVEAMMELLVAIEELETLAAELLTTAATELDDEATTLADDTALVPTTAF</sequence>
<accession>A0ABR3QH74</accession>
<name>A0ABR3QH74_9PLEO</name>
<dbReference type="Proteomes" id="UP001521785">
    <property type="component" value="Unassembled WGS sequence"/>
</dbReference>
<evidence type="ECO:0000313" key="2">
    <source>
        <dbReference type="Proteomes" id="UP001521785"/>
    </source>
</evidence>
<organism evidence="1 2">
    <name type="scientific">Paraconiothyrium brasiliense</name>
    <dbReference type="NCBI Taxonomy" id="300254"/>
    <lineage>
        <taxon>Eukaryota</taxon>
        <taxon>Fungi</taxon>
        <taxon>Dikarya</taxon>
        <taxon>Ascomycota</taxon>
        <taxon>Pezizomycotina</taxon>
        <taxon>Dothideomycetes</taxon>
        <taxon>Pleosporomycetidae</taxon>
        <taxon>Pleosporales</taxon>
        <taxon>Massarineae</taxon>
        <taxon>Didymosphaeriaceae</taxon>
        <taxon>Paraconiothyrium</taxon>
    </lineage>
</organism>
<proteinExistence type="predicted"/>
<evidence type="ECO:0000313" key="1">
    <source>
        <dbReference type="EMBL" id="KAL1591515.1"/>
    </source>
</evidence>
<gene>
    <name evidence="1" type="ORF">SLS60_011907</name>
</gene>
<reference evidence="1 2" key="1">
    <citation type="submission" date="2024-02" db="EMBL/GenBank/DDBJ databases">
        <title>De novo assembly and annotation of 12 fungi associated with fruit tree decline syndrome in Ontario, Canada.</title>
        <authorList>
            <person name="Sulman M."/>
            <person name="Ellouze W."/>
            <person name="Ilyukhin E."/>
        </authorList>
    </citation>
    <scope>NUCLEOTIDE SEQUENCE [LARGE SCALE GENOMIC DNA]</scope>
    <source>
        <strain evidence="1 2">M42-189</strain>
    </source>
</reference>
<dbReference type="EMBL" id="JAKJXO020000025">
    <property type="protein sequence ID" value="KAL1591515.1"/>
    <property type="molecule type" value="Genomic_DNA"/>
</dbReference>